<keyword evidence="2" id="KW-1185">Reference proteome</keyword>
<accession>A0ABR1ZP07</accession>
<comment type="caution">
    <text evidence="1">The sequence shown here is derived from an EMBL/GenBank/DDBJ whole genome shotgun (WGS) entry which is preliminary data.</text>
</comment>
<organism evidence="1 2">
    <name type="scientific">Hibiscus sabdariffa</name>
    <name type="common">roselle</name>
    <dbReference type="NCBI Taxonomy" id="183260"/>
    <lineage>
        <taxon>Eukaryota</taxon>
        <taxon>Viridiplantae</taxon>
        <taxon>Streptophyta</taxon>
        <taxon>Embryophyta</taxon>
        <taxon>Tracheophyta</taxon>
        <taxon>Spermatophyta</taxon>
        <taxon>Magnoliopsida</taxon>
        <taxon>eudicotyledons</taxon>
        <taxon>Gunneridae</taxon>
        <taxon>Pentapetalae</taxon>
        <taxon>rosids</taxon>
        <taxon>malvids</taxon>
        <taxon>Malvales</taxon>
        <taxon>Malvaceae</taxon>
        <taxon>Malvoideae</taxon>
        <taxon>Hibiscus</taxon>
    </lineage>
</organism>
<evidence type="ECO:0000313" key="2">
    <source>
        <dbReference type="Proteomes" id="UP001396334"/>
    </source>
</evidence>
<evidence type="ECO:0000313" key="1">
    <source>
        <dbReference type="EMBL" id="KAK8482420.1"/>
    </source>
</evidence>
<dbReference type="EMBL" id="JBBPBN010000780">
    <property type="protein sequence ID" value="KAK8482420.1"/>
    <property type="molecule type" value="Genomic_DNA"/>
</dbReference>
<proteinExistence type="predicted"/>
<gene>
    <name evidence="1" type="ORF">V6N11_013579</name>
</gene>
<dbReference type="Proteomes" id="UP001396334">
    <property type="component" value="Unassembled WGS sequence"/>
</dbReference>
<name>A0ABR1ZP07_9ROSI</name>
<protein>
    <submittedName>
        <fullName evidence="1">Uncharacterized protein</fullName>
    </submittedName>
</protein>
<sequence>MEQRCSYQHVGETFEHDQSWHQSPNDTTKDLPIEWSTWKLTREAKTPVVGSSSSSNPWEQLIYNYPTVGETTYQPPIHKTFDGSSSSYVGHDDDVYRPQFSYPQPSICGQSVGVDSMTSWLLSTTISTP</sequence>
<reference evidence="1 2" key="1">
    <citation type="journal article" date="2024" name="G3 (Bethesda)">
        <title>Genome assembly of Hibiscus sabdariffa L. provides insights into metabolisms of medicinal natural products.</title>
        <authorList>
            <person name="Kim T."/>
        </authorList>
    </citation>
    <scope>NUCLEOTIDE SEQUENCE [LARGE SCALE GENOMIC DNA]</scope>
    <source>
        <strain evidence="1">TK-2024</strain>
        <tissue evidence="1">Old leaves</tissue>
    </source>
</reference>